<proteinExistence type="predicted"/>
<dbReference type="HOGENOM" id="CLU_031993_0_0_1"/>
<dbReference type="CDD" id="cd00067">
    <property type="entry name" value="GAL4"/>
    <property type="match status" value="1"/>
</dbReference>
<dbReference type="PROSITE" id="PS00463">
    <property type="entry name" value="ZN2_CY6_FUNGAL_1"/>
    <property type="match status" value="1"/>
</dbReference>
<dbReference type="OMA" id="PWVARYM"/>
<dbReference type="InterPro" id="IPR036864">
    <property type="entry name" value="Zn2-C6_fun-type_DNA-bd_sf"/>
</dbReference>
<dbReference type="Gene3D" id="4.10.240.10">
    <property type="entry name" value="Zn(2)-C6 fungal-type DNA-binding domain"/>
    <property type="match status" value="1"/>
</dbReference>
<dbReference type="InterPro" id="IPR021858">
    <property type="entry name" value="Fun_TF"/>
</dbReference>
<dbReference type="InterPro" id="IPR001138">
    <property type="entry name" value="Zn2Cys6_DnaBD"/>
</dbReference>
<feature type="domain" description="Zn(2)-C6 fungal-type" evidence="3">
    <location>
        <begin position="24"/>
        <end position="54"/>
    </location>
</feature>
<dbReference type="AlphaFoldDB" id="W3XBI4"/>
<dbReference type="InterPro" id="IPR052400">
    <property type="entry name" value="Zn2-C6_fungal_TF"/>
</dbReference>
<feature type="compositionally biased region" description="Low complexity" evidence="2">
    <location>
        <begin position="390"/>
        <end position="411"/>
    </location>
</feature>
<evidence type="ECO:0000313" key="5">
    <source>
        <dbReference type="Proteomes" id="UP000030651"/>
    </source>
</evidence>
<keyword evidence="5" id="KW-1185">Reference proteome</keyword>
<dbReference type="GeneID" id="19269440"/>
<dbReference type="PANTHER" id="PTHR47657:SF14">
    <property type="entry name" value="ZN(2)-C6 FUNGAL-TYPE DOMAIN-CONTAINING PROTEIN"/>
    <property type="match status" value="1"/>
</dbReference>
<reference evidence="5" key="1">
    <citation type="journal article" date="2015" name="BMC Genomics">
        <title>Genomic and transcriptomic analysis of the endophytic fungus Pestalotiopsis fici reveals its lifestyle and high potential for synthesis of natural products.</title>
        <authorList>
            <person name="Wang X."/>
            <person name="Zhang X."/>
            <person name="Liu L."/>
            <person name="Xiang M."/>
            <person name="Wang W."/>
            <person name="Sun X."/>
            <person name="Che Y."/>
            <person name="Guo L."/>
            <person name="Liu G."/>
            <person name="Guo L."/>
            <person name="Wang C."/>
            <person name="Yin W.B."/>
            <person name="Stadler M."/>
            <person name="Zhang X."/>
            <person name="Liu X."/>
        </authorList>
    </citation>
    <scope>NUCLEOTIDE SEQUENCE [LARGE SCALE GENOMIC DNA]</scope>
    <source>
        <strain evidence="5">W106-1 / CGMCC3.15140</strain>
    </source>
</reference>
<keyword evidence="1" id="KW-0539">Nucleus</keyword>
<dbReference type="SUPFAM" id="SSF57701">
    <property type="entry name" value="Zn2/Cys6 DNA-binding domain"/>
    <property type="match status" value="1"/>
</dbReference>
<feature type="compositionally biased region" description="Basic residues" evidence="2">
    <location>
        <begin position="10"/>
        <end position="23"/>
    </location>
</feature>
<evidence type="ECO:0000259" key="3">
    <source>
        <dbReference type="PROSITE" id="PS50048"/>
    </source>
</evidence>
<dbReference type="SMART" id="SM00066">
    <property type="entry name" value="GAL4"/>
    <property type="match status" value="1"/>
</dbReference>
<protein>
    <recommendedName>
        <fullName evidence="3">Zn(2)-C6 fungal-type domain-containing protein</fullName>
    </recommendedName>
</protein>
<dbReference type="eggNOG" id="ENOG502SHVN">
    <property type="taxonomic scope" value="Eukaryota"/>
</dbReference>
<dbReference type="PANTHER" id="PTHR47657">
    <property type="entry name" value="STEROL REGULATORY ELEMENT-BINDING PROTEIN ECM22"/>
    <property type="match status" value="1"/>
</dbReference>
<organism evidence="4 5">
    <name type="scientific">Pestalotiopsis fici (strain W106-1 / CGMCC3.15140)</name>
    <dbReference type="NCBI Taxonomy" id="1229662"/>
    <lineage>
        <taxon>Eukaryota</taxon>
        <taxon>Fungi</taxon>
        <taxon>Dikarya</taxon>
        <taxon>Ascomycota</taxon>
        <taxon>Pezizomycotina</taxon>
        <taxon>Sordariomycetes</taxon>
        <taxon>Xylariomycetidae</taxon>
        <taxon>Amphisphaeriales</taxon>
        <taxon>Sporocadaceae</taxon>
        <taxon>Pestalotiopsis</taxon>
    </lineage>
</organism>
<dbReference type="Proteomes" id="UP000030651">
    <property type="component" value="Unassembled WGS sequence"/>
</dbReference>
<dbReference type="EMBL" id="KI912111">
    <property type="protein sequence ID" value="ETS82551.1"/>
    <property type="molecule type" value="Genomic_DNA"/>
</dbReference>
<feature type="region of interest" description="Disordered" evidence="2">
    <location>
        <begin position="390"/>
        <end position="414"/>
    </location>
</feature>
<dbReference type="GO" id="GO:0000981">
    <property type="term" value="F:DNA-binding transcription factor activity, RNA polymerase II-specific"/>
    <property type="evidence" value="ECO:0007669"/>
    <property type="project" value="InterPro"/>
</dbReference>
<name>W3XBI4_PESFW</name>
<dbReference type="Pfam" id="PF00172">
    <property type="entry name" value="Zn_clus"/>
    <property type="match status" value="1"/>
</dbReference>
<dbReference type="GO" id="GO:0008270">
    <property type="term" value="F:zinc ion binding"/>
    <property type="evidence" value="ECO:0007669"/>
    <property type="project" value="InterPro"/>
</dbReference>
<dbReference type="RefSeq" id="XP_007831199.1">
    <property type="nucleotide sequence ID" value="XM_007833008.1"/>
</dbReference>
<accession>W3XBI4</accession>
<sequence length="564" mass="63471">MNNTEAKQKSTFRPRRPHKKSRNGCLRCKKEKRKCDELQPRCSRCEKRNVTCVKPEGKEKHVKECEKRYATLSHLIQQCNNNNNNNSSSSHDDIDTQSEPRKDLLLLDPVESELFNHYLEHTARSVAADSADLYALTTGIKRLVSDSKIIMHSVLALAAIHKCSTMLSDPVQKQLAASGRGRRDKHAGVTHLLHAAEQYHRQVLHQARGDVKHMRRYDHVMVNAALMVLYSCANHSVRISLMTETAGGADDACSMPGSFRPGDLQWMSMIRAIQSAYSGLSNSRAACLDENNFHSPSDEQPYYCMDMPRSLFDELDLCGVSGPIMRTRRLFLPIVAATWNGALDRLDAAVERSRISELRETASVSEYQMCTSAMRLLRDIFLEVFTAKPSSQASSPDSSSSEGASSSSEGPSKADEIAKLEPWLRDYLARVTSKAPRQPLRRAIMAFVHRLPSGYTELVQNAIDVTSRSPDGQDDATDDDQCSIERLSLQRLAVDIFAHWLVLVMLLDGIWWIGEIGTWELKQAISAMAILNRLDGSQYLCGWWPSSMYNTKLEIDQHEVRDLD</sequence>
<evidence type="ECO:0000313" key="4">
    <source>
        <dbReference type="EMBL" id="ETS82551.1"/>
    </source>
</evidence>
<dbReference type="KEGG" id="pfy:PFICI_04427"/>
<gene>
    <name evidence="4" type="ORF">PFICI_04427</name>
</gene>
<dbReference type="Pfam" id="PF11951">
    <property type="entry name" value="Fungal_trans_2"/>
    <property type="match status" value="1"/>
</dbReference>
<dbReference type="PROSITE" id="PS50048">
    <property type="entry name" value="ZN2_CY6_FUNGAL_2"/>
    <property type="match status" value="1"/>
</dbReference>
<evidence type="ECO:0000256" key="2">
    <source>
        <dbReference type="SAM" id="MobiDB-lite"/>
    </source>
</evidence>
<feature type="region of interest" description="Disordered" evidence="2">
    <location>
        <begin position="1"/>
        <end position="23"/>
    </location>
</feature>
<evidence type="ECO:0000256" key="1">
    <source>
        <dbReference type="ARBA" id="ARBA00023242"/>
    </source>
</evidence>
<dbReference type="InParanoid" id="W3XBI4"/>
<dbReference type="OrthoDB" id="5295362at2759"/>